<feature type="chain" id="PRO_5007296038" description="Secreted protein" evidence="2">
    <location>
        <begin position="20"/>
        <end position="91"/>
    </location>
</feature>
<name>A0A139A8M6_GONPJ</name>
<proteinExistence type="predicted"/>
<gene>
    <name evidence="3" type="ORF">M427DRAFT_391548</name>
</gene>
<evidence type="ECO:0000256" key="2">
    <source>
        <dbReference type="SAM" id="SignalP"/>
    </source>
</evidence>
<feature type="signal peptide" evidence="2">
    <location>
        <begin position="1"/>
        <end position="19"/>
    </location>
</feature>
<dbReference type="AlphaFoldDB" id="A0A139A8M6"/>
<reference evidence="3 4" key="1">
    <citation type="journal article" date="2015" name="Genome Biol. Evol.">
        <title>Phylogenomic analyses indicate that early fungi evolved digesting cell walls of algal ancestors of land plants.</title>
        <authorList>
            <person name="Chang Y."/>
            <person name="Wang S."/>
            <person name="Sekimoto S."/>
            <person name="Aerts A.L."/>
            <person name="Choi C."/>
            <person name="Clum A."/>
            <person name="LaButti K.M."/>
            <person name="Lindquist E.A."/>
            <person name="Yee Ngan C."/>
            <person name="Ohm R.A."/>
            <person name="Salamov A.A."/>
            <person name="Grigoriev I.V."/>
            <person name="Spatafora J.W."/>
            <person name="Berbee M.L."/>
        </authorList>
    </citation>
    <scope>NUCLEOTIDE SEQUENCE [LARGE SCALE GENOMIC DNA]</scope>
    <source>
        <strain evidence="3 4">JEL478</strain>
    </source>
</reference>
<organism evidence="3 4">
    <name type="scientific">Gonapodya prolifera (strain JEL478)</name>
    <name type="common">Monoblepharis prolifera</name>
    <dbReference type="NCBI Taxonomy" id="1344416"/>
    <lineage>
        <taxon>Eukaryota</taxon>
        <taxon>Fungi</taxon>
        <taxon>Fungi incertae sedis</taxon>
        <taxon>Chytridiomycota</taxon>
        <taxon>Chytridiomycota incertae sedis</taxon>
        <taxon>Monoblepharidomycetes</taxon>
        <taxon>Monoblepharidales</taxon>
        <taxon>Gonapodyaceae</taxon>
        <taxon>Gonapodya</taxon>
    </lineage>
</organism>
<sequence>MRAGFFSGFVCFCLRLKIAGPFGAKIHSPSHFYHRLSSAKLSRLNFLKVALSIAPPPGPPPPRPTRRCALSRLASPNPPPSPPHPLPSRYP</sequence>
<evidence type="ECO:0008006" key="5">
    <source>
        <dbReference type="Google" id="ProtNLM"/>
    </source>
</evidence>
<feature type="region of interest" description="Disordered" evidence="1">
    <location>
        <begin position="54"/>
        <end position="91"/>
    </location>
</feature>
<evidence type="ECO:0000313" key="4">
    <source>
        <dbReference type="Proteomes" id="UP000070544"/>
    </source>
</evidence>
<feature type="compositionally biased region" description="Pro residues" evidence="1">
    <location>
        <begin position="76"/>
        <end position="91"/>
    </location>
</feature>
<evidence type="ECO:0000256" key="1">
    <source>
        <dbReference type="SAM" id="MobiDB-lite"/>
    </source>
</evidence>
<keyword evidence="4" id="KW-1185">Reference proteome</keyword>
<dbReference type="Proteomes" id="UP000070544">
    <property type="component" value="Unassembled WGS sequence"/>
</dbReference>
<protein>
    <recommendedName>
        <fullName evidence="5">Secreted protein</fullName>
    </recommendedName>
</protein>
<accession>A0A139A8M6</accession>
<evidence type="ECO:0000313" key="3">
    <source>
        <dbReference type="EMBL" id="KXS12743.1"/>
    </source>
</evidence>
<feature type="compositionally biased region" description="Pro residues" evidence="1">
    <location>
        <begin position="54"/>
        <end position="63"/>
    </location>
</feature>
<keyword evidence="2" id="KW-0732">Signal</keyword>
<dbReference type="EMBL" id="KQ965785">
    <property type="protein sequence ID" value="KXS12743.1"/>
    <property type="molecule type" value="Genomic_DNA"/>
</dbReference>